<feature type="chain" id="PRO_5043775233" evidence="1">
    <location>
        <begin position="26"/>
        <end position="358"/>
    </location>
</feature>
<dbReference type="InterPro" id="IPR029058">
    <property type="entry name" value="AB_hydrolase_fold"/>
</dbReference>
<comment type="caution">
    <text evidence="2">The sequence shown here is derived from an EMBL/GenBank/DDBJ whole genome shotgun (WGS) entry which is preliminary data.</text>
</comment>
<evidence type="ECO:0000256" key="1">
    <source>
        <dbReference type="SAM" id="SignalP"/>
    </source>
</evidence>
<organism evidence="2 3">
    <name type="scientific">Corynebacterium ammoniagenes</name>
    <name type="common">Brevibacterium ammoniagenes</name>
    <dbReference type="NCBI Taxonomy" id="1697"/>
    <lineage>
        <taxon>Bacteria</taxon>
        <taxon>Bacillati</taxon>
        <taxon>Actinomycetota</taxon>
        <taxon>Actinomycetes</taxon>
        <taxon>Mycobacteriales</taxon>
        <taxon>Corynebacteriaceae</taxon>
        <taxon>Corynebacterium</taxon>
    </lineage>
</organism>
<name>A0AAV5G950_CORAM</name>
<dbReference type="Gene3D" id="3.40.50.1820">
    <property type="entry name" value="alpha/beta hydrolase"/>
    <property type="match status" value="1"/>
</dbReference>
<dbReference type="Pfam" id="PF00756">
    <property type="entry name" value="Esterase"/>
    <property type="match status" value="1"/>
</dbReference>
<dbReference type="RefSeq" id="WP_003846181.1">
    <property type="nucleotide sequence ID" value="NZ_BQKK01000007.1"/>
</dbReference>
<dbReference type="EMBL" id="BQKK01000007">
    <property type="protein sequence ID" value="GJN43856.1"/>
    <property type="molecule type" value="Genomic_DNA"/>
</dbReference>
<evidence type="ECO:0000313" key="3">
    <source>
        <dbReference type="Proteomes" id="UP001054925"/>
    </source>
</evidence>
<dbReference type="AlphaFoldDB" id="A0AAV5G950"/>
<sequence length="358" mass="38723">MKRMKSLAATVAVAGAMLAVPAASAAELTPAQVAGDTQLSEVRELTPTEEIEGQKWYQKYADDDRVLKLEATSPAMDGRAVPLAVIKAQNPDRPTIYLLNGAGSAEQDTDWLNQSEAVEFYADKDVNVVVPQAGAFSYYTDWDVSPNQSYLKGPQKWETFLTKELPGPLEAHLNANNKRAVAGMSMSATSSLLFAQHNPGFYDAVGSFAGCAATAAPFEYEALRLTVNRGGGEPEQMWGPMGSQKNRYNDALMNSDKLRGTELYISSGNGLPGETDMPSYYTGQGVNPAAASVGAATLQIEGGVIEAAVNHCTHNLEAKLKSQNIPATYNFRDTGTHSWPGWREDLEKSWPVFEKALF</sequence>
<protein>
    <submittedName>
        <fullName evidence="2">Esterase</fullName>
    </submittedName>
</protein>
<dbReference type="GO" id="GO:0016747">
    <property type="term" value="F:acyltransferase activity, transferring groups other than amino-acyl groups"/>
    <property type="evidence" value="ECO:0007669"/>
    <property type="project" value="TreeGrafter"/>
</dbReference>
<dbReference type="Proteomes" id="UP001054925">
    <property type="component" value="Unassembled WGS sequence"/>
</dbReference>
<reference evidence="2" key="1">
    <citation type="submission" date="2021-12" db="EMBL/GenBank/DDBJ databases">
        <title>Draft genome sequence of Corynebacterium ammoniagenes strain T-723.</title>
        <authorList>
            <person name="Matsuzawa M."/>
            <person name="Hiratani M."/>
            <person name="Abe I."/>
            <person name="Tsuji Y."/>
            <person name="Nakamura J."/>
        </authorList>
    </citation>
    <scope>NUCLEOTIDE SEQUENCE</scope>
    <source>
        <strain evidence="2">T-723</strain>
    </source>
</reference>
<dbReference type="InterPro" id="IPR050583">
    <property type="entry name" value="Mycobacterial_A85_antigen"/>
</dbReference>
<keyword evidence="1" id="KW-0732">Signal</keyword>
<dbReference type="PANTHER" id="PTHR48098:SF1">
    <property type="entry name" value="DIACYLGLYCEROL ACYLTRANSFERASE_MYCOLYLTRANSFERASE AG85A"/>
    <property type="match status" value="1"/>
</dbReference>
<feature type="signal peptide" evidence="1">
    <location>
        <begin position="1"/>
        <end position="25"/>
    </location>
</feature>
<dbReference type="SUPFAM" id="SSF53474">
    <property type="entry name" value="alpha/beta-Hydrolases"/>
    <property type="match status" value="1"/>
</dbReference>
<gene>
    <name evidence="2" type="ORF">CAT723_23350</name>
</gene>
<dbReference type="InterPro" id="IPR000801">
    <property type="entry name" value="Esterase-like"/>
</dbReference>
<accession>A0AAV5G950</accession>
<dbReference type="PANTHER" id="PTHR48098">
    <property type="entry name" value="ENTEROCHELIN ESTERASE-RELATED"/>
    <property type="match status" value="1"/>
</dbReference>
<evidence type="ECO:0000313" key="2">
    <source>
        <dbReference type="EMBL" id="GJN43856.1"/>
    </source>
</evidence>
<proteinExistence type="predicted"/>